<organism evidence="1 2">
    <name type="scientific">Frieseomelitta varia</name>
    <dbReference type="NCBI Taxonomy" id="561572"/>
    <lineage>
        <taxon>Eukaryota</taxon>
        <taxon>Metazoa</taxon>
        <taxon>Ecdysozoa</taxon>
        <taxon>Arthropoda</taxon>
        <taxon>Hexapoda</taxon>
        <taxon>Insecta</taxon>
        <taxon>Pterygota</taxon>
        <taxon>Neoptera</taxon>
        <taxon>Endopterygota</taxon>
        <taxon>Hymenoptera</taxon>
        <taxon>Apocrita</taxon>
        <taxon>Aculeata</taxon>
        <taxon>Apoidea</taxon>
        <taxon>Anthophila</taxon>
        <taxon>Apidae</taxon>
        <taxon>Frieseomelitta</taxon>
    </lineage>
</organism>
<evidence type="ECO:0000313" key="2">
    <source>
        <dbReference type="Proteomes" id="UP000655588"/>
    </source>
</evidence>
<protein>
    <submittedName>
        <fullName evidence="1">Uncharacterized protein</fullName>
    </submittedName>
</protein>
<dbReference type="EMBL" id="WNWW01000246">
    <property type="protein sequence ID" value="KAF3427821.1"/>
    <property type="molecule type" value="Genomic_DNA"/>
</dbReference>
<dbReference type="AlphaFoldDB" id="A0A833S8C9"/>
<keyword evidence="2" id="KW-1185">Reference proteome</keyword>
<name>A0A833S8C9_9HYME</name>
<comment type="caution">
    <text evidence="1">The sequence shown here is derived from an EMBL/GenBank/DDBJ whole genome shotgun (WGS) entry which is preliminary data.</text>
</comment>
<sequence length="106" mass="12625">MLVMISGMLIKCERLNIQVHTDRHTDELKKKATSYCIRFGHSLWSAISVISYRRIEKESDELLYTVWSLVTVRNQLPAQVSQWLIIFEIERVFQTTTFERYSLQQQ</sequence>
<accession>A0A833S8C9</accession>
<evidence type="ECO:0000313" key="1">
    <source>
        <dbReference type="EMBL" id="KAF3427821.1"/>
    </source>
</evidence>
<gene>
    <name evidence="1" type="ORF">E2986_05799</name>
</gene>
<dbReference type="Proteomes" id="UP000655588">
    <property type="component" value="Unassembled WGS sequence"/>
</dbReference>
<proteinExistence type="predicted"/>
<reference evidence="1" key="1">
    <citation type="submission" date="2019-11" db="EMBL/GenBank/DDBJ databases">
        <title>The nuclear and mitochondrial genomes of Frieseomelitta varia - a highly eusocial stingless bee (Meliponini) with a permanently sterile worker caste.</title>
        <authorList>
            <person name="Freitas F.C.P."/>
            <person name="Lourenco A.P."/>
            <person name="Nunes F.M.F."/>
            <person name="Paschoal A.R."/>
            <person name="Abreu F.C.P."/>
            <person name="Barbin F.O."/>
            <person name="Bataglia L."/>
            <person name="Cardoso-Junior C.A.M."/>
            <person name="Cervoni M.S."/>
            <person name="Silva S.R."/>
            <person name="Dalarmi F."/>
            <person name="Del Lama M.A."/>
            <person name="Depintor T.S."/>
            <person name="Ferreira K.M."/>
            <person name="Goria P.S."/>
            <person name="Jaskot M.C."/>
            <person name="Lago D.C."/>
            <person name="Luna-Lucena D."/>
            <person name="Moda L.M."/>
            <person name="Nascimento L."/>
            <person name="Pedrino M."/>
            <person name="Rabico F.O."/>
            <person name="Sanches F.C."/>
            <person name="Santos D.E."/>
            <person name="Santos C.G."/>
            <person name="Vieira J."/>
            <person name="Lopes T.F."/>
            <person name="Barchuk A.R."/>
            <person name="Hartfelder K."/>
            <person name="Simoes Z.L.P."/>
            <person name="Bitondi M.M.G."/>
            <person name="Pinheiro D.G."/>
        </authorList>
    </citation>
    <scope>NUCLEOTIDE SEQUENCE</scope>
    <source>
        <strain evidence="1">USP_RPSP 00005682</strain>
        <tissue evidence="1">Whole individual</tissue>
    </source>
</reference>